<name>A0A177JMK8_SPHYA</name>
<dbReference type="InterPro" id="IPR022742">
    <property type="entry name" value="Hydrolase_4"/>
</dbReference>
<evidence type="ECO:0000313" key="2">
    <source>
        <dbReference type="EMBL" id="OAH42579.1"/>
    </source>
</evidence>
<dbReference type="EMBL" id="LSTR01000040">
    <property type="protein sequence ID" value="OAH42579.1"/>
    <property type="molecule type" value="Genomic_DNA"/>
</dbReference>
<sequence length="293" mass="31566">MHETVQVAQSDGFMSTVFHWPASISPLGVVLIAHGMGEHSLRYDSFATELAAAGYYVYAAEHRGHGEPARQADSLGDFGVAGFSVLASDLVKLVDWARRRHSGLPLILFGHSMGSFVAQLLLLDHSELIDGAILSGSSALDLLGGALAKAPTDGEPFAPFNAAFQPARTDFDWLSRDEEQVDLYVQDPLCGFAATPSSFGSMLEAGERLADPSALKCIRSDLPILIFSGDADPVGGTAGAFVRELKERYEAAGLRGVSLKLYVGGRHEMLNETNRLEVVGEVMSWLRRARDTE</sequence>
<proteinExistence type="predicted"/>
<dbReference type="AlphaFoldDB" id="A0A177JMK8"/>
<dbReference type="PANTHER" id="PTHR11614">
    <property type="entry name" value="PHOSPHOLIPASE-RELATED"/>
    <property type="match status" value="1"/>
</dbReference>
<dbReference type="InterPro" id="IPR029058">
    <property type="entry name" value="AB_hydrolase_fold"/>
</dbReference>
<evidence type="ECO:0000259" key="1">
    <source>
        <dbReference type="Pfam" id="PF12146"/>
    </source>
</evidence>
<comment type="caution">
    <text evidence="2">The sequence shown here is derived from an EMBL/GenBank/DDBJ whole genome shotgun (WGS) entry which is preliminary data.</text>
</comment>
<dbReference type="OrthoDB" id="9806902at2"/>
<dbReference type="Proteomes" id="UP000077262">
    <property type="component" value="Unassembled WGS sequence"/>
</dbReference>
<gene>
    <name evidence="2" type="ORF">AX777_04835</name>
</gene>
<dbReference type="Gene3D" id="3.40.50.1820">
    <property type="entry name" value="alpha/beta hydrolase"/>
    <property type="match status" value="1"/>
</dbReference>
<organism evidence="2 3">
    <name type="scientific">Sphingobium yanoikuyae</name>
    <name type="common">Sphingomonas yanoikuyae</name>
    <dbReference type="NCBI Taxonomy" id="13690"/>
    <lineage>
        <taxon>Bacteria</taxon>
        <taxon>Pseudomonadati</taxon>
        <taxon>Pseudomonadota</taxon>
        <taxon>Alphaproteobacteria</taxon>
        <taxon>Sphingomonadales</taxon>
        <taxon>Sphingomonadaceae</taxon>
        <taxon>Sphingobium</taxon>
    </lineage>
</organism>
<evidence type="ECO:0000313" key="3">
    <source>
        <dbReference type="Proteomes" id="UP000077262"/>
    </source>
</evidence>
<dbReference type="SUPFAM" id="SSF53474">
    <property type="entry name" value="alpha/beta-Hydrolases"/>
    <property type="match status" value="1"/>
</dbReference>
<protein>
    <recommendedName>
        <fullName evidence="1">Serine aminopeptidase S33 domain-containing protein</fullName>
    </recommendedName>
</protein>
<reference evidence="2 3" key="1">
    <citation type="submission" date="2016-02" db="EMBL/GenBank/DDBJ databases">
        <authorList>
            <person name="Wen L."/>
            <person name="He K."/>
            <person name="Yang H."/>
        </authorList>
    </citation>
    <scope>NUCLEOTIDE SEQUENCE [LARGE SCALE GENOMIC DNA]</scope>
    <source>
        <strain evidence="2 3">CD09_2</strain>
    </source>
</reference>
<dbReference type="InterPro" id="IPR051044">
    <property type="entry name" value="MAG_DAG_Lipase"/>
</dbReference>
<feature type="domain" description="Serine aminopeptidase S33" evidence="1">
    <location>
        <begin position="26"/>
        <end position="274"/>
    </location>
</feature>
<accession>A0A177JMK8</accession>
<dbReference type="Pfam" id="PF12146">
    <property type="entry name" value="Hydrolase_4"/>
    <property type="match status" value="1"/>
</dbReference>
<dbReference type="RefSeq" id="WP_063976577.1">
    <property type="nucleotide sequence ID" value="NZ_LSTR01000040.1"/>
</dbReference>